<dbReference type="InterPro" id="IPR001091">
    <property type="entry name" value="RM_Methyltransferase"/>
</dbReference>
<dbReference type="AlphaFoldDB" id="A0A931YD26"/>
<dbReference type="GO" id="GO:0015667">
    <property type="term" value="F:site-specific DNA-methyltransferase (cytosine-N4-specific) activity"/>
    <property type="evidence" value="ECO:0007669"/>
    <property type="project" value="UniProtKB-EC"/>
</dbReference>
<dbReference type="InterPro" id="IPR002941">
    <property type="entry name" value="DNA_methylase_N4/N6"/>
</dbReference>
<comment type="catalytic activity">
    <reaction evidence="7">
        <text>a 2'-deoxycytidine in DNA + S-adenosyl-L-methionine = an N(4)-methyl-2'-deoxycytidine in DNA + S-adenosyl-L-homocysteine + H(+)</text>
        <dbReference type="Rhea" id="RHEA:16857"/>
        <dbReference type="Rhea" id="RHEA-COMP:11369"/>
        <dbReference type="Rhea" id="RHEA-COMP:13674"/>
        <dbReference type="ChEBI" id="CHEBI:15378"/>
        <dbReference type="ChEBI" id="CHEBI:57856"/>
        <dbReference type="ChEBI" id="CHEBI:59789"/>
        <dbReference type="ChEBI" id="CHEBI:85452"/>
        <dbReference type="ChEBI" id="CHEBI:137933"/>
        <dbReference type="EC" id="2.1.1.113"/>
    </reaction>
</comment>
<dbReference type="InterPro" id="IPR006199">
    <property type="entry name" value="LexA_DNA-bd_dom"/>
</dbReference>
<evidence type="ECO:0000259" key="10">
    <source>
        <dbReference type="Pfam" id="PF01555"/>
    </source>
</evidence>
<dbReference type="EC" id="2.1.1.-" evidence="8"/>
<dbReference type="CDD" id="cd00090">
    <property type="entry name" value="HTH_ARSR"/>
    <property type="match status" value="1"/>
</dbReference>
<evidence type="ECO:0000259" key="11">
    <source>
        <dbReference type="Pfam" id="PF01726"/>
    </source>
</evidence>
<dbReference type="SUPFAM" id="SSF46785">
    <property type="entry name" value="Winged helix' DNA-binding domain"/>
    <property type="match status" value="1"/>
</dbReference>
<keyword evidence="3" id="KW-0808">Transferase</keyword>
<evidence type="ECO:0000256" key="8">
    <source>
        <dbReference type="RuleBase" id="RU362026"/>
    </source>
</evidence>
<evidence type="ECO:0000256" key="5">
    <source>
        <dbReference type="ARBA" id="ARBA00022747"/>
    </source>
</evidence>
<evidence type="ECO:0000313" key="12">
    <source>
        <dbReference type="EMBL" id="MBI2052206.1"/>
    </source>
</evidence>
<keyword evidence="4" id="KW-0949">S-adenosyl-L-methionine</keyword>
<dbReference type="InterPro" id="IPR036388">
    <property type="entry name" value="WH-like_DNA-bd_sf"/>
</dbReference>
<protein>
    <recommendedName>
        <fullName evidence="8">Methyltransferase</fullName>
        <ecNumber evidence="8">2.1.1.-</ecNumber>
    </recommendedName>
</protein>
<comment type="similarity">
    <text evidence="1">Belongs to the N(4)/N(6)-methyltransferase family. N(4) subfamily.</text>
</comment>
<dbReference type="InterPro" id="IPR011991">
    <property type="entry name" value="ArsR-like_HTH"/>
</dbReference>
<evidence type="ECO:0000256" key="2">
    <source>
        <dbReference type="ARBA" id="ARBA00022603"/>
    </source>
</evidence>
<name>A0A931YD26_9BACT</name>
<gene>
    <name evidence="12" type="ORF">HYT38_00815</name>
    <name evidence="13" type="ORF">HYV66_00075</name>
</gene>
<dbReference type="Pfam" id="PF01726">
    <property type="entry name" value="LexA_DNA_bind"/>
    <property type="match status" value="1"/>
</dbReference>
<keyword evidence="2" id="KW-0489">Methyltransferase</keyword>
<evidence type="ECO:0000256" key="4">
    <source>
        <dbReference type="ARBA" id="ARBA00022691"/>
    </source>
</evidence>
<dbReference type="GO" id="GO:0032259">
    <property type="term" value="P:methylation"/>
    <property type="evidence" value="ECO:0007669"/>
    <property type="project" value="UniProtKB-KW"/>
</dbReference>
<dbReference type="InterPro" id="IPR029063">
    <property type="entry name" value="SAM-dependent_MTases_sf"/>
</dbReference>
<dbReference type="PANTHER" id="PTHR33516">
    <property type="entry name" value="LEXA REPRESSOR"/>
    <property type="match status" value="1"/>
</dbReference>
<dbReference type="EMBL" id="JACOYY010000028">
    <property type="protein sequence ID" value="MBI2052206.1"/>
    <property type="molecule type" value="Genomic_DNA"/>
</dbReference>
<proteinExistence type="inferred from homology"/>
<keyword evidence="5" id="KW-0680">Restriction system</keyword>
<dbReference type="Gene3D" id="1.10.10.10">
    <property type="entry name" value="Winged helix-like DNA-binding domain superfamily/Winged helix DNA-binding domain"/>
    <property type="match status" value="1"/>
</dbReference>
<dbReference type="GO" id="GO:0009307">
    <property type="term" value="P:DNA restriction-modification system"/>
    <property type="evidence" value="ECO:0007669"/>
    <property type="project" value="UniProtKB-KW"/>
</dbReference>
<evidence type="ECO:0000256" key="6">
    <source>
        <dbReference type="ARBA" id="ARBA00023125"/>
    </source>
</evidence>
<dbReference type="PRINTS" id="PR00508">
    <property type="entry name" value="S21N4MTFRASE"/>
</dbReference>
<evidence type="ECO:0000256" key="3">
    <source>
        <dbReference type="ARBA" id="ARBA00022679"/>
    </source>
</evidence>
<evidence type="ECO:0000256" key="1">
    <source>
        <dbReference type="ARBA" id="ARBA00010203"/>
    </source>
</evidence>
<sequence>MPTLTPKQKHVLDFTSGFIKSEGFAPSINEIRNNLKLKSVATVHQHLQALERKGYIKREKNQKRHIELTAEIPSITKPLKAVESPVKKYDVLPLNQIICGDAVEELKKISDNSIDLIVTSPPYDEIRKYNGFSFDLHKTGLELFRILKDGGVAAMVIQDQTKNFAKTLTSFRTIVDWVDNIGFRLFENVIYRKYGTEGAWWKYRFRVDHEYMPIFLKGEKPQYFNKEPLKIPSKHGGKVMTGSGNRKTDGKTTKTVTRSINKTKCRGTVWDYLNAGDKNPLKRKHPAVFPDKIPFDFIQCFCPPDGIVLDPFVGSGSTTVSAKKLRRSFIGIDLSKEYCDLAQKRLSETFITLL</sequence>
<reference evidence="13" key="1">
    <citation type="submission" date="2020-07" db="EMBL/GenBank/DDBJ databases">
        <title>Huge and variable diversity of episymbiotic CPR bacteria and DPANN archaea in groundwater ecosystems.</title>
        <authorList>
            <person name="He C.Y."/>
            <person name="Keren R."/>
            <person name="Whittaker M."/>
            <person name="Farag I.F."/>
            <person name="Doudna J."/>
            <person name="Cate J.H.D."/>
            <person name="Banfield J.F."/>
        </authorList>
    </citation>
    <scope>NUCLEOTIDE SEQUENCE</scope>
    <source>
        <strain evidence="12">NC_groundwater_191_Ag_S-0.1um_45_8</strain>
        <strain evidence="13">NC_groundwater_418_Ag_B-0.1um_45_10</strain>
    </source>
</reference>
<accession>A0A931YD26</accession>
<dbReference type="Gene3D" id="3.40.50.150">
    <property type="entry name" value="Vaccinia Virus protein VP39"/>
    <property type="match status" value="1"/>
</dbReference>
<dbReference type="InterPro" id="IPR017985">
    <property type="entry name" value="MeTrfase_CN4_CS"/>
</dbReference>
<dbReference type="Pfam" id="PF01555">
    <property type="entry name" value="N6_N4_Mtase"/>
    <property type="match status" value="1"/>
</dbReference>
<dbReference type="GO" id="GO:0004252">
    <property type="term" value="F:serine-type endopeptidase activity"/>
    <property type="evidence" value="ECO:0007669"/>
    <property type="project" value="InterPro"/>
</dbReference>
<dbReference type="SUPFAM" id="SSF53335">
    <property type="entry name" value="S-adenosyl-L-methionine-dependent methyltransferases"/>
    <property type="match status" value="1"/>
</dbReference>
<dbReference type="EMBL" id="JACPHQ010000001">
    <property type="protein sequence ID" value="MBI2465622.1"/>
    <property type="molecule type" value="Genomic_DNA"/>
</dbReference>
<evidence type="ECO:0000313" key="14">
    <source>
        <dbReference type="Proteomes" id="UP000709672"/>
    </source>
</evidence>
<dbReference type="PROSITE" id="PS00093">
    <property type="entry name" value="N4_MTASE"/>
    <property type="match status" value="1"/>
</dbReference>
<organism evidence="13 14">
    <name type="scientific">Candidatus Sungiibacteriota bacterium</name>
    <dbReference type="NCBI Taxonomy" id="2750080"/>
    <lineage>
        <taxon>Bacteria</taxon>
        <taxon>Candidatus Sungiibacteriota</taxon>
    </lineage>
</organism>
<dbReference type="PANTHER" id="PTHR33516:SF2">
    <property type="entry name" value="LEXA REPRESSOR-RELATED"/>
    <property type="match status" value="1"/>
</dbReference>
<feature type="domain" description="LexA repressor DNA-binding" evidence="11">
    <location>
        <begin position="1"/>
        <end position="64"/>
    </location>
</feature>
<dbReference type="InterPro" id="IPR050077">
    <property type="entry name" value="LexA_repressor"/>
</dbReference>
<keyword evidence="6" id="KW-0238">DNA-binding</keyword>
<comment type="caution">
    <text evidence="13">The sequence shown here is derived from an EMBL/GenBank/DDBJ whole genome shotgun (WGS) entry which is preliminary data.</text>
</comment>
<feature type="region of interest" description="Disordered" evidence="9">
    <location>
        <begin position="235"/>
        <end position="256"/>
    </location>
</feature>
<feature type="domain" description="DNA methylase N-4/N-6" evidence="10">
    <location>
        <begin position="114"/>
        <end position="344"/>
    </location>
</feature>
<dbReference type="GO" id="GO:0003677">
    <property type="term" value="F:DNA binding"/>
    <property type="evidence" value="ECO:0007669"/>
    <property type="project" value="UniProtKB-KW"/>
</dbReference>
<evidence type="ECO:0000256" key="7">
    <source>
        <dbReference type="ARBA" id="ARBA00049120"/>
    </source>
</evidence>
<dbReference type="GO" id="GO:0008170">
    <property type="term" value="F:N-methyltransferase activity"/>
    <property type="evidence" value="ECO:0007669"/>
    <property type="project" value="InterPro"/>
</dbReference>
<evidence type="ECO:0000313" key="13">
    <source>
        <dbReference type="EMBL" id="MBI2465622.1"/>
    </source>
</evidence>
<dbReference type="GO" id="GO:0006508">
    <property type="term" value="P:proteolysis"/>
    <property type="evidence" value="ECO:0007669"/>
    <property type="project" value="InterPro"/>
</dbReference>
<dbReference type="Proteomes" id="UP000786662">
    <property type="component" value="Unassembled WGS sequence"/>
</dbReference>
<evidence type="ECO:0000256" key="9">
    <source>
        <dbReference type="SAM" id="MobiDB-lite"/>
    </source>
</evidence>
<dbReference type="Proteomes" id="UP000709672">
    <property type="component" value="Unassembled WGS sequence"/>
</dbReference>
<dbReference type="InterPro" id="IPR036390">
    <property type="entry name" value="WH_DNA-bd_sf"/>
</dbReference>